<dbReference type="AlphaFoldDB" id="A0A7J2TA11"/>
<gene>
    <name evidence="1" type="ORF">ENP99_00915</name>
</gene>
<comment type="caution">
    <text evidence="1">The sequence shown here is derived from an EMBL/GenBank/DDBJ whole genome shotgun (WGS) entry which is preliminary data.</text>
</comment>
<sequence length="68" mass="7624">MKMYLLDDPSIGLDDIAKEVLLPKVVVILRERAVVVIATRDNTFRNAIKNMTSLEIDAVKISKVALQQ</sequence>
<name>A0A7J2TA11_9CREN</name>
<reference evidence="1" key="1">
    <citation type="journal article" date="2020" name="mSystems">
        <title>Genome- and Community-Level Interaction Insights into Carbon Utilization and Element Cycling Functions of Hydrothermarchaeota in Hydrothermal Sediment.</title>
        <authorList>
            <person name="Zhou Z."/>
            <person name="Liu Y."/>
            <person name="Xu W."/>
            <person name="Pan J."/>
            <person name="Luo Z.H."/>
            <person name="Li M."/>
        </authorList>
    </citation>
    <scope>NUCLEOTIDE SEQUENCE [LARGE SCALE GENOMIC DNA]</scope>
    <source>
        <strain evidence="1">SpSt-27</strain>
    </source>
</reference>
<dbReference type="EMBL" id="DSLL01000006">
    <property type="protein sequence ID" value="HEH30668.1"/>
    <property type="molecule type" value="Genomic_DNA"/>
</dbReference>
<protein>
    <submittedName>
        <fullName evidence="1">Uncharacterized protein</fullName>
    </submittedName>
</protein>
<organism evidence="1">
    <name type="scientific">Ignisphaera aggregans</name>
    <dbReference type="NCBI Taxonomy" id="334771"/>
    <lineage>
        <taxon>Archaea</taxon>
        <taxon>Thermoproteota</taxon>
        <taxon>Thermoprotei</taxon>
        <taxon>Desulfurococcales</taxon>
        <taxon>Desulfurococcaceae</taxon>
        <taxon>Ignisphaera</taxon>
    </lineage>
</organism>
<evidence type="ECO:0000313" key="1">
    <source>
        <dbReference type="EMBL" id="HEH30668.1"/>
    </source>
</evidence>
<accession>A0A7J2TA11</accession>
<proteinExistence type="predicted"/>